<evidence type="ECO:0000256" key="11">
    <source>
        <dbReference type="SAM" id="MobiDB-lite"/>
    </source>
</evidence>
<keyword evidence="4" id="KW-0479">Metal-binding</keyword>
<dbReference type="EMBL" id="CAVMBE010000009">
    <property type="protein sequence ID" value="CAK3877971.1"/>
    <property type="molecule type" value="Genomic_DNA"/>
</dbReference>
<evidence type="ECO:0000256" key="4">
    <source>
        <dbReference type="ARBA" id="ARBA00022723"/>
    </source>
</evidence>
<sequence>MHFSSPFSSLLLIAASAVAHDAHNNKRHDALHAQQLHSKRQDSGVVITSGAQGFGDDQTHARLEISDLAANRPDQWTLFILAMQKFQLGSQNSSTSYFGVASIHGVPRQDWDGVTQCEQCAGSDGYCTHDSVLFPAWHRAYMALYEQEFLNVALEVANSYTGTKKDEMVTACSTLRFPYWDWAATPDEGQSTLPAVITSPSVTVDGPNGQQTIANPLYSYDIGAETDDMYYSPFTSWQNTLRYPTSNDADATSDDATCTTAFDSIRQNMQDQIYQLLSTCDDYLHFSNDDAGSSDAACSNSLEGIHNTIHTTAGGAGSTGVSGGHMTYLPLASFDPIFWLHHANVDRFFAIWQTLHPDSYGASQTAPHATWTVASGSTQDADSPLEPYRKDASTFWTTNDVKDWTIFKYTYPEFLAGDGSKASVAAFVNQLYGSSANSTASSISKQVEHGDDKAPVSSSSSSVAPKRTIVPVSQGSSAFSNATSATESAPFPTTTGTATGLGKAAGPTSGASASGSGFIGNNSTVSPSFKAPNGSEYQYVCNVQTPRYGLNGSYYVYVFDGQPKNNNSNNWINDKNMIGAIGVLAGGDMVSPHLKVSGSVPLTRHLQEKCKSGALTSMSEKHAVPYLTKNLNWKIVRAGQEVHPNSVPGFQSSVYSGTSAPAGKNSLPVWSALQAQTQVTKNKAGGAKIAPSGGYASGPSSSGSGVNGTAPGGYSSGPSSSGSGVNGTAPIASAPAGNSPAGYSPSSTSAGAYGSTPSSSSSGVPASYTGAASKASSMGLAGLLVAAGVAAVL</sequence>
<feature type="domain" description="Tyrosinase copper-binding" evidence="13">
    <location>
        <begin position="129"/>
        <end position="146"/>
    </location>
</feature>
<dbReference type="GO" id="GO:0042438">
    <property type="term" value="P:melanin biosynthetic process"/>
    <property type="evidence" value="ECO:0007669"/>
    <property type="project" value="UniProtKB-KW"/>
</dbReference>
<comment type="caution">
    <text evidence="15">The sequence shown here is derived from an EMBL/GenBank/DDBJ whole genome shotgun (WGS) entry which is preliminary data.</text>
</comment>
<evidence type="ECO:0000256" key="9">
    <source>
        <dbReference type="ARBA" id="ARBA00048233"/>
    </source>
</evidence>
<dbReference type="PROSITE" id="PS00498">
    <property type="entry name" value="TYROSINASE_2"/>
    <property type="match status" value="1"/>
</dbReference>
<evidence type="ECO:0000256" key="3">
    <source>
        <dbReference type="ARBA" id="ARBA00011906"/>
    </source>
</evidence>
<evidence type="ECO:0000256" key="1">
    <source>
        <dbReference type="ARBA" id="ARBA00001973"/>
    </source>
</evidence>
<evidence type="ECO:0000313" key="15">
    <source>
        <dbReference type="EMBL" id="CAK3877971.1"/>
    </source>
</evidence>
<feature type="region of interest" description="Disordered" evidence="11">
    <location>
        <begin position="690"/>
        <end position="770"/>
    </location>
</feature>
<evidence type="ECO:0000256" key="12">
    <source>
        <dbReference type="SAM" id="SignalP"/>
    </source>
</evidence>
<evidence type="ECO:0000256" key="6">
    <source>
        <dbReference type="ARBA" id="ARBA00023008"/>
    </source>
</evidence>
<dbReference type="SUPFAM" id="SSF48056">
    <property type="entry name" value="Di-copper centre-containing domain"/>
    <property type="match status" value="1"/>
</dbReference>
<evidence type="ECO:0000259" key="14">
    <source>
        <dbReference type="PROSITE" id="PS00498"/>
    </source>
</evidence>
<keyword evidence="5" id="KW-0560">Oxidoreductase</keyword>
<gene>
    <name evidence="15" type="ORF">LECACI_7A002092</name>
</gene>
<dbReference type="EC" id="1.14.18.1" evidence="3"/>
<feature type="signal peptide" evidence="12">
    <location>
        <begin position="1"/>
        <end position="19"/>
    </location>
</feature>
<dbReference type="GO" id="GO:0046872">
    <property type="term" value="F:metal ion binding"/>
    <property type="evidence" value="ECO:0007669"/>
    <property type="project" value="UniProtKB-KW"/>
</dbReference>
<evidence type="ECO:0000313" key="16">
    <source>
        <dbReference type="Proteomes" id="UP001296104"/>
    </source>
</evidence>
<dbReference type="InterPro" id="IPR002227">
    <property type="entry name" value="Tyrosinase_Cu-bd"/>
</dbReference>
<keyword evidence="16" id="KW-1185">Reference proteome</keyword>
<dbReference type="PANTHER" id="PTHR11474">
    <property type="entry name" value="TYROSINASE FAMILY MEMBER"/>
    <property type="match status" value="1"/>
</dbReference>
<keyword evidence="7" id="KW-0503">Monooxygenase</keyword>
<proteinExistence type="inferred from homology"/>
<evidence type="ECO:0000256" key="2">
    <source>
        <dbReference type="ARBA" id="ARBA00009928"/>
    </source>
</evidence>
<dbReference type="PANTHER" id="PTHR11474:SF76">
    <property type="entry name" value="SHKT DOMAIN-CONTAINING PROTEIN"/>
    <property type="match status" value="1"/>
</dbReference>
<feature type="region of interest" description="Disordered" evidence="11">
    <location>
        <begin position="481"/>
        <end position="507"/>
    </location>
</feature>
<comment type="similarity">
    <text evidence="2">Belongs to the tyrosinase family.</text>
</comment>
<feature type="compositionally biased region" description="Low complexity" evidence="11">
    <location>
        <begin position="489"/>
        <end position="507"/>
    </location>
</feature>
<feature type="chain" id="PRO_5042468124" description="tyrosinase" evidence="12">
    <location>
        <begin position="20"/>
        <end position="793"/>
    </location>
</feature>
<dbReference type="Gene3D" id="1.10.1280.10">
    <property type="entry name" value="Di-copper center containing domain from catechol oxidase"/>
    <property type="match status" value="1"/>
</dbReference>
<dbReference type="InterPro" id="IPR041640">
    <property type="entry name" value="Tyrosinase_C"/>
</dbReference>
<evidence type="ECO:0000256" key="8">
    <source>
        <dbReference type="ARBA" id="ARBA00023101"/>
    </source>
</evidence>
<evidence type="ECO:0000259" key="13">
    <source>
        <dbReference type="PROSITE" id="PS00497"/>
    </source>
</evidence>
<comment type="catalytic activity">
    <reaction evidence="9">
        <text>2 L-dopa + O2 = 2 L-dopaquinone + 2 H2O</text>
        <dbReference type="Rhea" id="RHEA:34287"/>
        <dbReference type="ChEBI" id="CHEBI:15377"/>
        <dbReference type="ChEBI" id="CHEBI:15379"/>
        <dbReference type="ChEBI" id="CHEBI:57504"/>
        <dbReference type="ChEBI" id="CHEBI:57924"/>
        <dbReference type="EC" id="1.14.18.1"/>
    </reaction>
</comment>
<feature type="compositionally biased region" description="Low complexity" evidence="11">
    <location>
        <begin position="739"/>
        <end position="770"/>
    </location>
</feature>
<dbReference type="Gene3D" id="2.60.310.20">
    <property type="match status" value="1"/>
</dbReference>
<keyword evidence="12" id="KW-0732">Signal</keyword>
<evidence type="ECO:0000256" key="7">
    <source>
        <dbReference type="ARBA" id="ARBA00023033"/>
    </source>
</evidence>
<protein>
    <recommendedName>
        <fullName evidence="3">tyrosinase</fullName>
        <ecNumber evidence="3">1.14.18.1</ecNumber>
    </recommendedName>
</protein>
<dbReference type="Pfam" id="PF00264">
    <property type="entry name" value="Tyrosinase"/>
    <property type="match status" value="1"/>
</dbReference>
<evidence type="ECO:0000256" key="10">
    <source>
        <dbReference type="ARBA" id="ARBA00048881"/>
    </source>
</evidence>
<organism evidence="15 16">
    <name type="scientific">Lecanosticta acicola</name>
    <dbReference type="NCBI Taxonomy" id="111012"/>
    <lineage>
        <taxon>Eukaryota</taxon>
        <taxon>Fungi</taxon>
        <taxon>Dikarya</taxon>
        <taxon>Ascomycota</taxon>
        <taxon>Pezizomycotina</taxon>
        <taxon>Dothideomycetes</taxon>
        <taxon>Dothideomycetidae</taxon>
        <taxon>Mycosphaerellales</taxon>
        <taxon>Mycosphaerellaceae</taxon>
        <taxon>Lecanosticta</taxon>
    </lineage>
</organism>
<keyword evidence="8" id="KW-0470">Melanin biosynthesis</keyword>
<dbReference type="AlphaFoldDB" id="A0AAI9E8J8"/>
<dbReference type="InterPro" id="IPR008922">
    <property type="entry name" value="Di-copper_centre_dom_sf"/>
</dbReference>
<reference evidence="15" key="1">
    <citation type="submission" date="2023-11" db="EMBL/GenBank/DDBJ databases">
        <authorList>
            <person name="Alioto T."/>
            <person name="Alioto T."/>
            <person name="Gomez Garrido J."/>
        </authorList>
    </citation>
    <scope>NUCLEOTIDE SEQUENCE</scope>
</reference>
<dbReference type="PROSITE" id="PS00497">
    <property type="entry name" value="TYROSINASE_1"/>
    <property type="match status" value="1"/>
</dbReference>
<dbReference type="GO" id="GO:0004503">
    <property type="term" value="F:tyrosinase activity"/>
    <property type="evidence" value="ECO:0007669"/>
    <property type="project" value="UniProtKB-EC"/>
</dbReference>
<dbReference type="Pfam" id="PF18132">
    <property type="entry name" value="Tyrosinase_C"/>
    <property type="match status" value="1"/>
</dbReference>
<comment type="cofactor">
    <cofactor evidence="1">
        <name>Cu(2+)</name>
        <dbReference type="ChEBI" id="CHEBI:29036"/>
    </cofactor>
</comment>
<dbReference type="Proteomes" id="UP001296104">
    <property type="component" value="Unassembled WGS sequence"/>
</dbReference>
<keyword evidence="6" id="KW-0186">Copper</keyword>
<dbReference type="PRINTS" id="PR00092">
    <property type="entry name" value="TYROSINASE"/>
</dbReference>
<feature type="region of interest" description="Disordered" evidence="11">
    <location>
        <begin position="443"/>
        <end position="467"/>
    </location>
</feature>
<comment type="catalytic activity">
    <reaction evidence="10">
        <text>L-tyrosine + O2 = L-dopaquinone + H2O</text>
        <dbReference type="Rhea" id="RHEA:18117"/>
        <dbReference type="ChEBI" id="CHEBI:15377"/>
        <dbReference type="ChEBI" id="CHEBI:15379"/>
        <dbReference type="ChEBI" id="CHEBI:57924"/>
        <dbReference type="ChEBI" id="CHEBI:58315"/>
        <dbReference type="EC" id="1.14.18.1"/>
    </reaction>
</comment>
<name>A0AAI9E8J8_9PEZI</name>
<accession>A0AAI9E8J8</accession>
<feature type="domain" description="Tyrosinase copper-binding" evidence="14">
    <location>
        <begin position="335"/>
        <end position="346"/>
    </location>
</feature>
<feature type="compositionally biased region" description="Low complexity" evidence="11">
    <location>
        <begin position="692"/>
        <end position="709"/>
    </location>
</feature>
<evidence type="ECO:0000256" key="5">
    <source>
        <dbReference type="ARBA" id="ARBA00023002"/>
    </source>
</evidence>
<dbReference type="InterPro" id="IPR050316">
    <property type="entry name" value="Tyrosinase/Hemocyanin"/>
</dbReference>